<name>A0ABT7IDU1_9GAMM</name>
<protein>
    <submittedName>
        <fullName evidence="2">Phosphatidylserine/phosphatidylglycerophosphate/ cardiolipin synthase family protein</fullName>
    </submittedName>
</protein>
<dbReference type="InterPro" id="IPR001736">
    <property type="entry name" value="PLipase_D/transphosphatidylase"/>
</dbReference>
<dbReference type="Pfam" id="PF13091">
    <property type="entry name" value="PLDc_2"/>
    <property type="match status" value="2"/>
</dbReference>
<dbReference type="Gene3D" id="3.30.870.10">
    <property type="entry name" value="Endonuclease Chain A"/>
    <property type="match status" value="2"/>
</dbReference>
<evidence type="ECO:0000259" key="1">
    <source>
        <dbReference type="PROSITE" id="PS50035"/>
    </source>
</evidence>
<dbReference type="InterPro" id="IPR025202">
    <property type="entry name" value="PLD-like_dom"/>
</dbReference>
<dbReference type="RefSeq" id="WP_285391490.1">
    <property type="nucleotide sequence ID" value="NZ_JASSVS010000007.1"/>
</dbReference>
<dbReference type="CDD" id="cd09110">
    <property type="entry name" value="PLDc_CLS_1"/>
    <property type="match status" value="1"/>
</dbReference>
<dbReference type="PANTHER" id="PTHR21248:SF22">
    <property type="entry name" value="PHOSPHOLIPASE D"/>
    <property type="match status" value="1"/>
</dbReference>
<proteinExistence type="predicted"/>
<dbReference type="CDD" id="cd09159">
    <property type="entry name" value="PLDc_ybhO_like_2"/>
    <property type="match status" value="1"/>
</dbReference>
<keyword evidence="3" id="KW-1185">Reference proteome</keyword>
<dbReference type="EMBL" id="JASSVS010000007">
    <property type="protein sequence ID" value="MDL0432310.1"/>
    <property type="molecule type" value="Genomic_DNA"/>
</dbReference>
<feature type="domain" description="PLD phosphodiesterase" evidence="1">
    <location>
        <begin position="101"/>
        <end position="128"/>
    </location>
</feature>
<reference evidence="2 3" key="1">
    <citation type="submission" date="2023-06" db="EMBL/GenBank/DDBJ databases">
        <title>Marinobacter azerbaijanicus a moderately halophilic, isolated from Urmia Lake in Azerbaijan region of Iran.</title>
        <authorList>
            <person name="Sanchez-Porro C."/>
            <person name="Aghdam E.M."/>
            <person name="Saheb S.M."/>
            <person name="Tarhriz V."/>
            <person name="Kazemi E."/>
            <person name="Ammozegar M.A."/>
            <person name="Ventosa A."/>
            <person name="Hejazi M.S."/>
        </authorList>
    </citation>
    <scope>NUCLEOTIDE SEQUENCE [LARGE SCALE GENOMIC DNA]</scope>
    <source>
        <strain evidence="2 3">TBZ242</strain>
    </source>
</reference>
<dbReference type="SMART" id="SM00155">
    <property type="entry name" value="PLDc"/>
    <property type="match status" value="2"/>
</dbReference>
<dbReference type="PANTHER" id="PTHR21248">
    <property type="entry name" value="CARDIOLIPIN SYNTHASE"/>
    <property type="match status" value="1"/>
</dbReference>
<evidence type="ECO:0000313" key="3">
    <source>
        <dbReference type="Proteomes" id="UP001227964"/>
    </source>
</evidence>
<dbReference type="SUPFAM" id="SSF56024">
    <property type="entry name" value="Phospholipase D/nuclease"/>
    <property type="match status" value="2"/>
</dbReference>
<gene>
    <name evidence="2" type="ORF">QPM17_14290</name>
</gene>
<accession>A0ABT7IDU1</accession>
<evidence type="ECO:0000313" key="2">
    <source>
        <dbReference type="EMBL" id="MDL0432310.1"/>
    </source>
</evidence>
<dbReference type="Proteomes" id="UP001227964">
    <property type="component" value="Unassembled WGS sequence"/>
</dbReference>
<sequence>MTGIFRIFGEGDDLYEAMIDSIRAASQRIVLASYILAGDEVGWALLNELMNQARRGLDVRIHIDAMGSGRVLTRSQSRLLTAAGVRLKRFHRWSWRQPMRYNRRDHRKLLVIDGETAYLGGFNIHREASRQVYGETRWRDLHVYITGPLAAEAEGLFNASWCGLTDWSPRRQPGSNDRIIPNTTRGCRILLRCTIKAQLARASESIWLESPYFIPDRGLRKQLILAAERGVDVRILTTRKTDSPPAQWAARGIYGDLLANGIRIFEFQPRLLHSKLLLIDEDWANIGTANFDYRSMFLNYELTLVSGNRTLNRQLKSEVLRDLQDCHEVTGEAWRDRAAINYLYDMLGRLLRRWL</sequence>
<comment type="caution">
    <text evidence="2">The sequence shown here is derived from an EMBL/GenBank/DDBJ whole genome shotgun (WGS) entry which is preliminary data.</text>
</comment>
<organism evidence="2 3">
    <name type="scientific">Marinobacter azerbaijanicus</name>
    <dbReference type="NCBI Taxonomy" id="3050455"/>
    <lineage>
        <taxon>Bacteria</taxon>
        <taxon>Pseudomonadati</taxon>
        <taxon>Pseudomonadota</taxon>
        <taxon>Gammaproteobacteria</taxon>
        <taxon>Pseudomonadales</taxon>
        <taxon>Marinobacteraceae</taxon>
        <taxon>Marinobacter</taxon>
    </lineage>
</organism>
<feature type="domain" description="PLD phosphodiesterase" evidence="1">
    <location>
        <begin position="268"/>
        <end position="295"/>
    </location>
</feature>
<dbReference type="PROSITE" id="PS50035">
    <property type="entry name" value="PLD"/>
    <property type="match status" value="2"/>
</dbReference>